<organism evidence="2 3">
    <name type="scientific">Leucobacter luti</name>
    <dbReference type="NCBI Taxonomy" id="340320"/>
    <lineage>
        <taxon>Bacteria</taxon>
        <taxon>Bacillati</taxon>
        <taxon>Actinomycetota</taxon>
        <taxon>Actinomycetes</taxon>
        <taxon>Micrococcales</taxon>
        <taxon>Microbacteriaceae</taxon>
        <taxon>Leucobacter</taxon>
    </lineage>
</organism>
<sequence>MTRTGTRVYRNRDAEQWGATAPHTTLVLACYRVERYLPVFLASLDAQTADHDGYELIFVIDGCPEDSERVVREWAARTDFPVCVVTQENQGVAAARNAGLELARGAWVSSPDPDDRLDPGYLREIERARARFAGETMFVGRIRLFSPAGDETRHPLSYKYGDGSVRLVDLTESPDDIQTLGGTVFFATEHIRANALRMRPELVTESDADFIMQFLIATAPRYVLVPTAEYFYQRRVDASSIVKTNESNIERFRVVFGVTHRDLLVAAGPECPQWLANTLLYFVTYLFRRNLQLDSPVYRTDPAVLSEIRAELIFNLRLIGQDRIRSFRVFDVPIEMRMAWLAQTGGLSSSPVEWLGAEPNGAIQRVCYYVDVDHPAPAVDPGQLPGIVEIKTRGVEFLGWHWVEQRIFRVSGGAEEALRLASPGPDYLELGGVAYRAATIRQKLGQARPSFPQPTAAPRRGPAREFAARVRRRAQRLRFSLPLRLAGITGYARRYAGAVVLAAGDSEDGASDAWRAMRDAVHSSASGVNAWRVLRPGEHRGARTPRKSVVRSGSIAHFLLLKQADAVLTPHLTAAAVAPFPGRILAKTWRLVHVPIAPPVPRGYRKLNSAAIDLVLAASVEELELLAGDGGDYRFTRSEVVLCPDYREQPSQVWGAGLRAALTQGNSASPR</sequence>
<evidence type="ECO:0000313" key="2">
    <source>
        <dbReference type="EMBL" id="RZT62940.1"/>
    </source>
</evidence>
<proteinExistence type="predicted"/>
<dbReference type="GO" id="GO:0016758">
    <property type="term" value="F:hexosyltransferase activity"/>
    <property type="evidence" value="ECO:0007669"/>
    <property type="project" value="UniProtKB-ARBA"/>
</dbReference>
<dbReference type="OrthoDB" id="8549922at2"/>
<dbReference type="PANTHER" id="PTHR22916">
    <property type="entry name" value="GLYCOSYLTRANSFERASE"/>
    <property type="match status" value="1"/>
</dbReference>
<dbReference type="Pfam" id="PF00535">
    <property type="entry name" value="Glycos_transf_2"/>
    <property type="match status" value="1"/>
</dbReference>
<dbReference type="EMBL" id="SHKI01000006">
    <property type="protein sequence ID" value="RZT62940.1"/>
    <property type="molecule type" value="Genomic_DNA"/>
</dbReference>
<keyword evidence="2" id="KW-0808">Transferase</keyword>
<evidence type="ECO:0000313" key="3">
    <source>
        <dbReference type="Proteomes" id="UP000291832"/>
    </source>
</evidence>
<dbReference type="PROSITE" id="PS51257">
    <property type="entry name" value="PROKAR_LIPOPROTEIN"/>
    <property type="match status" value="1"/>
</dbReference>
<protein>
    <submittedName>
        <fullName evidence="2">Glycosyltransferase involved in cell wall biosynthesis</fullName>
    </submittedName>
</protein>
<dbReference type="InterPro" id="IPR001173">
    <property type="entry name" value="Glyco_trans_2-like"/>
</dbReference>
<name>A0A4Q7TSQ0_9MICO</name>
<dbReference type="RefSeq" id="WP_130454801.1">
    <property type="nucleotide sequence ID" value="NZ_QYAG01000002.1"/>
</dbReference>
<evidence type="ECO:0000259" key="1">
    <source>
        <dbReference type="Pfam" id="PF00535"/>
    </source>
</evidence>
<gene>
    <name evidence="2" type="ORF">EV139_2649</name>
</gene>
<dbReference type="SUPFAM" id="SSF53448">
    <property type="entry name" value="Nucleotide-diphospho-sugar transferases"/>
    <property type="match status" value="1"/>
</dbReference>
<keyword evidence="3" id="KW-1185">Reference proteome</keyword>
<accession>A0A4Q7TSQ0</accession>
<dbReference type="AlphaFoldDB" id="A0A4Q7TSQ0"/>
<feature type="domain" description="Glycosyltransferase 2-like" evidence="1">
    <location>
        <begin position="26"/>
        <end position="164"/>
    </location>
</feature>
<comment type="caution">
    <text evidence="2">The sequence shown here is derived from an EMBL/GenBank/DDBJ whole genome shotgun (WGS) entry which is preliminary data.</text>
</comment>
<dbReference type="InterPro" id="IPR029044">
    <property type="entry name" value="Nucleotide-diphossugar_trans"/>
</dbReference>
<reference evidence="2 3" key="1">
    <citation type="journal article" date="2015" name="Stand. Genomic Sci.">
        <title>Genomic Encyclopedia of Bacterial and Archaeal Type Strains, Phase III: the genomes of soil and plant-associated and newly described type strains.</title>
        <authorList>
            <person name="Whitman W.B."/>
            <person name="Woyke T."/>
            <person name="Klenk H.P."/>
            <person name="Zhou Y."/>
            <person name="Lilburn T.G."/>
            <person name="Beck B.J."/>
            <person name="De Vos P."/>
            <person name="Vandamme P."/>
            <person name="Eisen J.A."/>
            <person name="Garrity G."/>
            <person name="Hugenholtz P."/>
            <person name="Kyrpides N.C."/>
        </authorList>
    </citation>
    <scope>NUCLEOTIDE SEQUENCE [LARGE SCALE GENOMIC DNA]</scope>
    <source>
        <strain evidence="2 3">RF6</strain>
    </source>
</reference>
<dbReference type="PANTHER" id="PTHR22916:SF3">
    <property type="entry name" value="UDP-GLCNAC:BETAGAL BETA-1,3-N-ACETYLGLUCOSAMINYLTRANSFERASE-LIKE PROTEIN 1"/>
    <property type="match status" value="1"/>
</dbReference>
<dbReference type="Gene3D" id="3.90.550.10">
    <property type="entry name" value="Spore Coat Polysaccharide Biosynthesis Protein SpsA, Chain A"/>
    <property type="match status" value="1"/>
</dbReference>
<dbReference type="Proteomes" id="UP000291832">
    <property type="component" value="Unassembled WGS sequence"/>
</dbReference>
<dbReference type="CDD" id="cd00761">
    <property type="entry name" value="Glyco_tranf_GTA_type"/>
    <property type="match status" value="1"/>
</dbReference>